<proteinExistence type="predicted"/>
<evidence type="ECO:0000313" key="1">
    <source>
        <dbReference type="EMBL" id="MPM66385.1"/>
    </source>
</evidence>
<dbReference type="AlphaFoldDB" id="A0A645BMA2"/>
<name>A0A645BMA2_9ZZZZ</name>
<dbReference type="EMBL" id="VSSQ01021052">
    <property type="protein sequence ID" value="MPM66385.1"/>
    <property type="molecule type" value="Genomic_DNA"/>
</dbReference>
<sequence>MLGFMKGISQELFEFFKFIPSEVKNEKTILIGSGNAIKKNKMLCRVIERHFNCELILSEYDEEAAFGACIIAIIGDSYK</sequence>
<comment type="caution">
    <text evidence="1">The sequence shown here is derived from an EMBL/GenBank/DDBJ whole genome shotgun (WGS) entry which is preliminary data.</text>
</comment>
<gene>
    <name evidence="1" type="ORF">SDC9_113292</name>
</gene>
<reference evidence="1" key="1">
    <citation type="submission" date="2019-08" db="EMBL/GenBank/DDBJ databases">
        <authorList>
            <person name="Kucharzyk K."/>
            <person name="Murdoch R.W."/>
            <person name="Higgins S."/>
            <person name="Loffler F."/>
        </authorList>
    </citation>
    <scope>NUCLEOTIDE SEQUENCE</scope>
</reference>
<organism evidence="1">
    <name type="scientific">bioreactor metagenome</name>
    <dbReference type="NCBI Taxonomy" id="1076179"/>
    <lineage>
        <taxon>unclassified sequences</taxon>
        <taxon>metagenomes</taxon>
        <taxon>ecological metagenomes</taxon>
    </lineage>
</organism>
<accession>A0A645BMA2</accession>
<protein>
    <submittedName>
        <fullName evidence="1">Uncharacterized protein</fullName>
    </submittedName>
</protein>